<reference evidence="1 2" key="1">
    <citation type="submission" date="2015-07" db="EMBL/GenBank/DDBJ databases">
        <title>The genome of the fungus Escovopsis weberi, a specialized disease agent of ant agriculture.</title>
        <authorList>
            <person name="de Man T.J."/>
            <person name="Stajich J.E."/>
            <person name="Kubicek C.P."/>
            <person name="Chenthamara K."/>
            <person name="Atanasova L."/>
            <person name="Druzhinina I.S."/>
            <person name="Birnbaum S."/>
            <person name="Barribeau S.M."/>
            <person name="Teiling C."/>
            <person name="Suen G."/>
            <person name="Currie C."/>
            <person name="Gerardo N.M."/>
        </authorList>
    </citation>
    <scope>NUCLEOTIDE SEQUENCE [LARGE SCALE GENOMIC DNA]</scope>
</reference>
<organism evidence="1 2">
    <name type="scientific">Escovopsis weberi</name>
    <dbReference type="NCBI Taxonomy" id="150374"/>
    <lineage>
        <taxon>Eukaryota</taxon>
        <taxon>Fungi</taxon>
        <taxon>Dikarya</taxon>
        <taxon>Ascomycota</taxon>
        <taxon>Pezizomycotina</taxon>
        <taxon>Sordariomycetes</taxon>
        <taxon>Hypocreomycetidae</taxon>
        <taxon>Hypocreales</taxon>
        <taxon>Hypocreaceae</taxon>
        <taxon>Escovopsis</taxon>
    </lineage>
</organism>
<protein>
    <recommendedName>
        <fullName evidence="3">Carboxylesterase type B domain-containing protein</fullName>
    </recommendedName>
</protein>
<evidence type="ECO:0008006" key="3">
    <source>
        <dbReference type="Google" id="ProtNLM"/>
    </source>
</evidence>
<evidence type="ECO:0000313" key="2">
    <source>
        <dbReference type="Proteomes" id="UP000053831"/>
    </source>
</evidence>
<dbReference type="Gene3D" id="3.40.50.1820">
    <property type="entry name" value="alpha/beta hydrolase"/>
    <property type="match status" value="1"/>
</dbReference>
<comment type="caution">
    <text evidence="1">The sequence shown here is derived from an EMBL/GenBank/DDBJ whole genome shotgun (WGS) entry which is preliminary data.</text>
</comment>
<dbReference type="STRING" id="150374.A0A0M9VTS0"/>
<evidence type="ECO:0000313" key="1">
    <source>
        <dbReference type="EMBL" id="KOS19093.1"/>
    </source>
</evidence>
<dbReference type="InterPro" id="IPR029058">
    <property type="entry name" value="AB_hydrolase_fold"/>
</dbReference>
<dbReference type="OrthoDB" id="408631at2759"/>
<dbReference type="SUPFAM" id="SSF53474">
    <property type="entry name" value="alpha/beta-Hydrolases"/>
    <property type="match status" value="1"/>
</dbReference>
<dbReference type="AlphaFoldDB" id="A0A0M9VTS0"/>
<sequence length="159" mass="17722">MRGAQCFAEAFGAAGGGRQSWRYQYSLQPSFHGADLDVYWPLSPTFPDAGFRHAFQRIWGSFIRRGRNGPGEQHSVPGDPQRPGMILWSEYSAERPFQMVLNTTGGVVLEETLADGQKYPVRASEGIVNAFRVVDAVEWEGGRGERCAFWLSVSPRVPQ</sequence>
<gene>
    <name evidence="1" type="ORF">ESCO_001114</name>
</gene>
<name>A0A0M9VTS0_ESCWE</name>
<keyword evidence="2" id="KW-1185">Reference proteome</keyword>
<proteinExistence type="predicted"/>
<dbReference type="EMBL" id="LGSR01000020">
    <property type="protein sequence ID" value="KOS19093.1"/>
    <property type="molecule type" value="Genomic_DNA"/>
</dbReference>
<dbReference type="Proteomes" id="UP000053831">
    <property type="component" value="Unassembled WGS sequence"/>
</dbReference>
<accession>A0A0M9VTS0</accession>